<sequence length="199" mass="23334">MGIVLSFAWRILHRLPFSKEKLTETQQQEADSKLTDVSRNGSRCCTDVKCTSLAKTAKELLTKMEQIQTQLHNEVILWKLRLIRGICNIESRQTFYELLRKFNSFHEMLDAIIENERKYQDAMEPKEKEDETTDVEAVNVSSETPSEEDKKALKKRVKFFTKVHERNVKLLFVVLNEVAECRINGGLYQWPRVVREFHG</sequence>
<dbReference type="EMBL" id="MU826406">
    <property type="protein sequence ID" value="KAJ7376258.1"/>
    <property type="molecule type" value="Genomic_DNA"/>
</dbReference>
<dbReference type="OrthoDB" id="5971271at2759"/>
<organism evidence="2 3">
    <name type="scientific">Desmophyllum pertusum</name>
    <dbReference type="NCBI Taxonomy" id="174260"/>
    <lineage>
        <taxon>Eukaryota</taxon>
        <taxon>Metazoa</taxon>
        <taxon>Cnidaria</taxon>
        <taxon>Anthozoa</taxon>
        <taxon>Hexacorallia</taxon>
        <taxon>Scleractinia</taxon>
        <taxon>Caryophylliina</taxon>
        <taxon>Caryophylliidae</taxon>
        <taxon>Desmophyllum</taxon>
    </lineage>
</organism>
<dbReference type="AlphaFoldDB" id="A0A9X0CVX3"/>
<name>A0A9X0CVX3_9CNID</name>
<proteinExistence type="predicted"/>
<comment type="caution">
    <text evidence="2">The sequence shown here is derived from an EMBL/GenBank/DDBJ whole genome shotgun (WGS) entry which is preliminary data.</text>
</comment>
<gene>
    <name evidence="2" type="ORF">OS493_035920</name>
</gene>
<protein>
    <submittedName>
        <fullName evidence="2">Uncharacterized protein</fullName>
    </submittedName>
</protein>
<evidence type="ECO:0000313" key="2">
    <source>
        <dbReference type="EMBL" id="KAJ7376258.1"/>
    </source>
</evidence>
<evidence type="ECO:0000256" key="1">
    <source>
        <dbReference type="SAM" id="MobiDB-lite"/>
    </source>
</evidence>
<keyword evidence="3" id="KW-1185">Reference proteome</keyword>
<evidence type="ECO:0000313" key="3">
    <source>
        <dbReference type="Proteomes" id="UP001163046"/>
    </source>
</evidence>
<dbReference type="Proteomes" id="UP001163046">
    <property type="component" value="Unassembled WGS sequence"/>
</dbReference>
<feature type="region of interest" description="Disordered" evidence="1">
    <location>
        <begin position="122"/>
        <end position="146"/>
    </location>
</feature>
<accession>A0A9X0CVX3</accession>
<reference evidence="2" key="1">
    <citation type="submission" date="2023-01" db="EMBL/GenBank/DDBJ databases">
        <title>Genome assembly of the deep-sea coral Lophelia pertusa.</title>
        <authorList>
            <person name="Herrera S."/>
            <person name="Cordes E."/>
        </authorList>
    </citation>
    <scope>NUCLEOTIDE SEQUENCE</scope>
    <source>
        <strain evidence="2">USNM1676648</strain>
        <tissue evidence="2">Polyp</tissue>
    </source>
</reference>